<dbReference type="Pfam" id="PF02954">
    <property type="entry name" value="HTH_8"/>
    <property type="match status" value="1"/>
</dbReference>
<evidence type="ECO:0000313" key="2">
    <source>
        <dbReference type="EMBL" id="PQP12175.1"/>
    </source>
</evidence>
<evidence type="ECO:0000313" key="3">
    <source>
        <dbReference type="Proteomes" id="UP000239290"/>
    </source>
</evidence>
<proteinExistence type="predicted"/>
<dbReference type="Proteomes" id="UP000239290">
    <property type="component" value="Unassembled WGS sequence"/>
</dbReference>
<gene>
    <name evidence="2" type="ORF">C5613_42975</name>
</gene>
<sequence length="364" mass="38971">MAYFVPGYSRGAVMSSRAAWESFQSGAEPRDVPDGLLTSWRRSRWSGVDPERVDVPVVDIDVDTEIVRIASPVLLRAAELLNDVPAGLGIADAQGRIVWRCLSDPGIRRRLDAVPIHPGACFDEELVGTNGVGTALASRKLVTVVGADHYVEEFHHWACVAAPVFNPHTRRAVGVVNLACRIGHANHALGAVILSVADAVTSRLVESETHEERTLYDAYVVARRRTTAPILVVGERMMIADDAAGSWGLEHHAVWALACATDPGNDVSLGQGLLGRVHPIAGVQGALITLHPETEAAVIPTRVRSGWGPLETAEAEVIAATLAACDGNKSATAVRLGITRATLYQKLRRYRIGAPGPTPLREQA</sequence>
<dbReference type="InterPro" id="IPR029016">
    <property type="entry name" value="GAF-like_dom_sf"/>
</dbReference>
<reference evidence="3" key="1">
    <citation type="submission" date="2018-02" db="EMBL/GenBank/DDBJ databases">
        <title>Draft genome sequencing of Rhodococcus opacus KU647198.</title>
        <authorList>
            <person name="Zheng B.-X."/>
        </authorList>
    </citation>
    <scope>NUCLEOTIDE SEQUENCE [LARGE SCALE GENOMIC DNA]</scope>
    <source>
        <strain evidence="3">04-OD7</strain>
    </source>
</reference>
<dbReference type="Gene3D" id="3.30.450.40">
    <property type="match status" value="1"/>
</dbReference>
<dbReference type="AlphaFoldDB" id="A0A2S8IBT0"/>
<feature type="domain" description="DNA binding HTH" evidence="1">
    <location>
        <begin position="310"/>
        <end position="350"/>
    </location>
</feature>
<name>A0A2S8IBT0_RHOOP</name>
<dbReference type="InterPro" id="IPR002197">
    <property type="entry name" value="HTH_Fis"/>
</dbReference>
<dbReference type="SUPFAM" id="SSF46689">
    <property type="entry name" value="Homeodomain-like"/>
    <property type="match status" value="1"/>
</dbReference>
<protein>
    <recommendedName>
        <fullName evidence="1">DNA binding HTH domain-containing protein</fullName>
    </recommendedName>
</protein>
<comment type="caution">
    <text evidence="2">The sequence shown here is derived from an EMBL/GenBank/DDBJ whole genome shotgun (WGS) entry which is preliminary data.</text>
</comment>
<dbReference type="InterPro" id="IPR009057">
    <property type="entry name" value="Homeodomain-like_sf"/>
</dbReference>
<organism evidence="2 3">
    <name type="scientific">Rhodococcus opacus</name>
    <name type="common">Nocardia opaca</name>
    <dbReference type="NCBI Taxonomy" id="37919"/>
    <lineage>
        <taxon>Bacteria</taxon>
        <taxon>Bacillati</taxon>
        <taxon>Actinomycetota</taxon>
        <taxon>Actinomycetes</taxon>
        <taxon>Mycobacteriales</taxon>
        <taxon>Nocardiaceae</taxon>
        <taxon>Rhodococcus</taxon>
    </lineage>
</organism>
<dbReference type="EMBL" id="PUIO01000109">
    <property type="protein sequence ID" value="PQP12175.1"/>
    <property type="molecule type" value="Genomic_DNA"/>
</dbReference>
<dbReference type="GO" id="GO:0043565">
    <property type="term" value="F:sequence-specific DNA binding"/>
    <property type="evidence" value="ECO:0007669"/>
    <property type="project" value="InterPro"/>
</dbReference>
<dbReference type="Gene3D" id="1.10.10.60">
    <property type="entry name" value="Homeodomain-like"/>
    <property type="match status" value="1"/>
</dbReference>
<dbReference type="PRINTS" id="PR01590">
    <property type="entry name" value="HTHFIS"/>
</dbReference>
<evidence type="ECO:0000259" key="1">
    <source>
        <dbReference type="Pfam" id="PF02954"/>
    </source>
</evidence>
<accession>A0A2S8IBT0</accession>